<dbReference type="OrthoDB" id="3033067at2759"/>
<feature type="compositionally biased region" description="Polar residues" evidence="1">
    <location>
        <begin position="650"/>
        <end position="662"/>
    </location>
</feature>
<keyword evidence="3" id="KW-1185">Reference proteome</keyword>
<evidence type="ECO:0000313" key="2">
    <source>
        <dbReference type="EMBL" id="KAF9471337.1"/>
    </source>
</evidence>
<name>A0A9P6CM42_9AGAR</name>
<evidence type="ECO:0000256" key="1">
    <source>
        <dbReference type="SAM" id="MobiDB-lite"/>
    </source>
</evidence>
<feature type="compositionally biased region" description="Polar residues" evidence="1">
    <location>
        <begin position="557"/>
        <end position="568"/>
    </location>
</feature>
<protein>
    <submittedName>
        <fullName evidence="2">Uncharacterized protein</fullName>
    </submittedName>
</protein>
<accession>A0A9P6CM42</accession>
<feature type="compositionally biased region" description="Low complexity" evidence="1">
    <location>
        <begin position="509"/>
        <end position="520"/>
    </location>
</feature>
<feature type="compositionally biased region" description="Low complexity" evidence="1">
    <location>
        <begin position="681"/>
        <end position="694"/>
    </location>
</feature>
<gene>
    <name evidence="2" type="ORF">BDN70DRAFT_939020</name>
</gene>
<reference evidence="2" key="1">
    <citation type="submission" date="2020-11" db="EMBL/GenBank/DDBJ databases">
        <authorList>
            <consortium name="DOE Joint Genome Institute"/>
            <person name="Ahrendt S."/>
            <person name="Riley R."/>
            <person name="Andreopoulos W."/>
            <person name="Labutti K."/>
            <person name="Pangilinan J."/>
            <person name="Ruiz-Duenas F.J."/>
            <person name="Barrasa J.M."/>
            <person name="Sanchez-Garcia M."/>
            <person name="Camarero S."/>
            <person name="Miyauchi S."/>
            <person name="Serrano A."/>
            <person name="Linde D."/>
            <person name="Babiker R."/>
            <person name="Drula E."/>
            <person name="Ayuso-Fernandez I."/>
            <person name="Pacheco R."/>
            <person name="Padilla G."/>
            <person name="Ferreira P."/>
            <person name="Barriuso J."/>
            <person name="Kellner H."/>
            <person name="Castanera R."/>
            <person name="Alfaro M."/>
            <person name="Ramirez L."/>
            <person name="Pisabarro A.G."/>
            <person name="Kuo A."/>
            <person name="Tritt A."/>
            <person name="Lipzen A."/>
            <person name="He G."/>
            <person name="Yan M."/>
            <person name="Ng V."/>
            <person name="Cullen D."/>
            <person name="Martin F."/>
            <person name="Rosso M.-N."/>
            <person name="Henrissat B."/>
            <person name="Hibbett D."/>
            <person name="Martinez A.T."/>
            <person name="Grigoriev I.V."/>
        </authorList>
    </citation>
    <scope>NUCLEOTIDE SEQUENCE</scope>
    <source>
        <strain evidence="2">CIRM-BRFM 674</strain>
    </source>
</reference>
<feature type="compositionally biased region" description="Pro residues" evidence="1">
    <location>
        <begin position="449"/>
        <end position="465"/>
    </location>
</feature>
<feature type="compositionally biased region" description="Pro residues" evidence="1">
    <location>
        <begin position="481"/>
        <end position="508"/>
    </location>
</feature>
<comment type="caution">
    <text evidence="2">The sequence shown here is derived from an EMBL/GenBank/DDBJ whole genome shotgun (WGS) entry which is preliminary data.</text>
</comment>
<proteinExistence type="predicted"/>
<feature type="compositionally biased region" description="Low complexity" evidence="1">
    <location>
        <begin position="434"/>
        <end position="448"/>
    </location>
</feature>
<feature type="compositionally biased region" description="Polar residues" evidence="1">
    <location>
        <begin position="384"/>
        <end position="395"/>
    </location>
</feature>
<dbReference type="EMBL" id="MU155707">
    <property type="protein sequence ID" value="KAF9471337.1"/>
    <property type="molecule type" value="Genomic_DNA"/>
</dbReference>
<feature type="region of interest" description="Disordered" evidence="1">
    <location>
        <begin position="364"/>
        <end position="694"/>
    </location>
</feature>
<feature type="compositionally biased region" description="Low complexity" evidence="1">
    <location>
        <begin position="466"/>
        <end position="480"/>
    </location>
</feature>
<evidence type="ECO:0000313" key="3">
    <source>
        <dbReference type="Proteomes" id="UP000807469"/>
    </source>
</evidence>
<organism evidence="2 3">
    <name type="scientific">Pholiota conissans</name>
    <dbReference type="NCBI Taxonomy" id="109636"/>
    <lineage>
        <taxon>Eukaryota</taxon>
        <taxon>Fungi</taxon>
        <taxon>Dikarya</taxon>
        <taxon>Basidiomycota</taxon>
        <taxon>Agaricomycotina</taxon>
        <taxon>Agaricomycetes</taxon>
        <taxon>Agaricomycetidae</taxon>
        <taxon>Agaricales</taxon>
        <taxon>Agaricineae</taxon>
        <taxon>Strophariaceae</taxon>
        <taxon>Pholiota</taxon>
    </lineage>
</organism>
<sequence length="857" mass="93808">MVNPGAFRGMRKEFLMSEKAAYSAAVEGGYAADALAQIQRRYFKRFPIDLPHDEDPSPEALALVDDDAADPEPNTSEPDPERLSLEEFAATMEHVEERRKLLQFRKGQIKRWLAYQHMKDNDLNPKDSGAYNPYHSLMSKLTGKEVTRPRLKTGVNLWRKTHREEIETFLKNRFGDLKGKRDRLAAERDKIARDMFGKLSAEEQRNWKSMALTEHNELLKQYKKDLEQAMKPSRAPEDRQRCIQGLVGFMQPILDMVSDCTGWSFTVIGGGPEPAQKGQLNIISIHSGTTSGDVKMNFGRAERERYKRYIIPIFGSFLRMCYTPDECRSRALPNDEGYIPIADLTENDNVEFFNWEPANFSFPSATSSTACSNSTRNTSSTVSEDSPSANSSATDPTVDGANTGLPRIISAAKPRAKGPKKTSVSTSGPSHSIPPSTRSSAPSSAPSQGPSPTPSQGPSPTPSRAPSPVLSLAPSPRARSPTPPQARSPTPPQARSPTPPRARSPTPPRARSLTPPRARSLTPPRARSPTPAQARSPTPAQARSPTPPRVSSSTLSQDRSSPPATSSGILRHPSLSTAAVPPHKSPEPTSSSLSSLSAPKEGAASESPHAVAASSRRRSSRRSDLNSGLDAGGNGVTATPTVAGAKRNHTISATATEVSGTEDQSRKRRKTGDSASVALPSSSTTVSATDTVQASEDSPNWFKAALLMLNSADLGPEWQELIRKWAAFEVKEEYQEVAKLKSTHRPVSVKDWIQRGRSPNWRPLIRNTSTYGKEYMRWWTALQPAWRISSDGTISFSSTDGDWEPLRRPGINGLLSVMGSLFHWGTALQKNGKSVKNPQWIAAVRDCLNVYTHILQM</sequence>
<feature type="compositionally biased region" description="Polar residues" evidence="1">
    <location>
        <begin position="530"/>
        <end position="541"/>
    </location>
</feature>
<feature type="compositionally biased region" description="Low complexity" evidence="1">
    <location>
        <begin position="364"/>
        <end position="383"/>
    </location>
</feature>
<dbReference type="Proteomes" id="UP000807469">
    <property type="component" value="Unassembled WGS sequence"/>
</dbReference>
<dbReference type="AlphaFoldDB" id="A0A9P6CM42"/>